<reference evidence="2 3" key="1">
    <citation type="submission" date="2019-03" db="EMBL/GenBank/DDBJ databases">
        <title>Genomic Encyclopedia of Type Strains, Phase III (KMG-III): the genomes of soil and plant-associated and newly described type strains.</title>
        <authorList>
            <person name="Whitman W."/>
        </authorList>
    </citation>
    <scope>NUCLEOTIDE SEQUENCE [LARGE SCALE GENOMIC DNA]</scope>
    <source>
        <strain evidence="2 3">VKM Ac-2527</strain>
    </source>
</reference>
<dbReference type="EMBL" id="SNWQ01000024">
    <property type="protein sequence ID" value="TDO35193.1"/>
    <property type="molecule type" value="Genomic_DNA"/>
</dbReference>
<name>A0A4R6JGM9_9ACTN</name>
<dbReference type="SUPFAM" id="SSF51182">
    <property type="entry name" value="RmlC-like cupins"/>
    <property type="match status" value="1"/>
</dbReference>
<dbReference type="Gene3D" id="2.60.120.10">
    <property type="entry name" value="Jelly Rolls"/>
    <property type="match status" value="1"/>
</dbReference>
<dbReference type="RefSeq" id="WP_133804657.1">
    <property type="nucleotide sequence ID" value="NZ_SNWQ01000024.1"/>
</dbReference>
<proteinExistence type="predicted"/>
<dbReference type="Pfam" id="PF07883">
    <property type="entry name" value="Cupin_2"/>
    <property type="match status" value="1"/>
</dbReference>
<comment type="caution">
    <text evidence="2">The sequence shown here is derived from an EMBL/GenBank/DDBJ whole genome shotgun (WGS) entry which is preliminary data.</text>
</comment>
<keyword evidence="3" id="KW-1185">Reference proteome</keyword>
<dbReference type="OrthoDB" id="9791637at2"/>
<dbReference type="PANTHER" id="PTHR36440">
    <property type="entry name" value="PUTATIVE (AFU_ORTHOLOGUE AFUA_8G07350)-RELATED"/>
    <property type="match status" value="1"/>
</dbReference>
<dbReference type="AlphaFoldDB" id="A0A4R6JGM9"/>
<dbReference type="InterPro" id="IPR053146">
    <property type="entry name" value="QDO-like"/>
</dbReference>
<evidence type="ECO:0000313" key="3">
    <source>
        <dbReference type="Proteomes" id="UP000295388"/>
    </source>
</evidence>
<protein>
    <submittedName>
        <fullName evidence="2">Cupin domain</fullName>
    </submittedName>
</protein>
<evidence type="ECO:0000313" key="2">
    <source>
        <dbReference type="EMBL" id="TDO35193.1"/>
    </source>
</evidence>
<sequence>MSAGTVAATTVKVVQPGEGRRGGLMPGVGVIFKIDGVDSGGALAVVEHPFEVGGLVPPHVHHREDEISIVLEGEIGFRSEDKEIVLGPGGYIVKPRGEVHAMWNAGPTPARMIEIISPAGLEELFRTVVSLTERGEAEMSKIVELANRYEVPIAEPEWFADVIQRYQLSMPTP</sequence>
<feature type="domain" description="Cupin type-2" evidence="1">
    <location>
        <begin position="50"/>
        <end position="115"/>
    </location>
</feature>
<evidence type="ECO:0000259" key="1">
    <source>
        <dbReference type="Pfam" id="PF07883"/>
    </source>
</evidence>
<dbReference type="InterPro" id="IPR011051">
    <property type="entry name" value="RmlC_Cupin_sf"/>
</dbReference>
<dbReference type="InterPro" id="IPR014710">
    <property type="entry name" value="RmlC-like_jellyroll"/>
</dbReference>
<gene>
    <name evidence="2" type="ORF">EV643_12479</name>
</gene>
<accession>A0A4R6JGM9</accession>
<dbReference type="Proteomes" id="UP000295388">
    <property type="component" value="Unassembled WGS sequence"/>
</dbReference>
<organism evidence="2 3">
    <name type="scientific">Kribbella caucasensis</name>
    <dbReference type="NCBI Taxonomy" id="2512215"/>
    <lineage>
        <taxon>Bacteria</taxon>
        <taxon>Bacillati</taxon>
        <taxon>Actinomycetota</taxon>
        <taxon>Actinomycetes</taxon>
        <taxon>Propionibacteriales</taxon>
        <taxon>Kribbellaceae</taxon>
        <taxon>Kribbella</taxon>
    </lineage>
</organism>
<dbReference type="PANTHER" id="PTHR36440:SF1">
    <property type="entry name" value="PUTATIVE (AFU_ORTHOLOGUE AFUA_8G07350)-RELATED"/>
    <property type="match status" value="1"/>
</dbReference>
<dbReference type="InterPro" id="IPR013096">
    <property type="entry name" value="Cupin_2"/>
</dbReference>